<evidence type="ECO:0000256" key="1">
    <source>
        <dbReference type="ARBA" id="ARBA00022670"/>
    </source>
</evidence>
<evidence type="ECO:0000313" key="9">
    <source>
        <dbReference type="EMBL" id="MBC3832386.1"/>
    </source>
</evidence>
<keyword evidence="3 6" id="KW-0378">Hydrolase</keyword>
<evidence type="ECO:0000256" key="3">
    <source>
        <dbReference type="ARBA" id="ARBA00022801"/>
    </source>
</evidence>
<evidence type="ECO:0000256" key="5">
    <source>
        <dbReference type="ARBA" id="ARBA00023049"/>
    </source>
</evidence>
<proteinExistence type="inferred from homology"/>
<dbReference type="EMBL" id="JACOFU010000005">
    <property type="protein sequence ID" value="MBC3832386.1"/>
    <property type="molecule type" value="Genomic_DNA"/>
</dbReference>
<name>A0ABR6XSH4_9BURK</name>
<keyword evidence="2" id="KW-0479">Metal-binding</keyword>
<keyword evidence="4 6" id="KW-0862">Zinc</keyword>
<feature type="chain" id="PRO_5047526142" evidence="7">
    <location>
        <begin position="23"/>
        <end position="289"/>
    </location>
</feature>
<keyword evidence="5 6" id="KW-0482">Metalloprotease</keyword>
<dbReference type="Gene3D" id="3.30.2010.10">
    <property type="entry name" value="Metalloproteases ('zincins'), catalytic domain"/>
    <property type="match status" value="1"/>
</dbReference>
<evidence type="ECO:0000256" key="2">
    <source>
        <dbReference type="ARBA" id="ARBA00022723"/>
    </source>
</evidence>
<comment type="cofactor">
    <cofactor evidence="6">
        <name>Zn(2+)</name>
        <dbReference type="ChEBI" id="CHEBI:29105"/>
    </cofactor>
    <text evidence="6">Binds 1 zinc ion per subunit.</text>
</comment>
<evidence type="ECO:0000256" key="4">
    <source>
        <dbReference type="ARBA" id="ARBA00022833"/>
    </source>
</evidence>
<gene>
    <name evidence="9" type="ORF">H8K33_12755</name>
</gene>
<dbReference type="PANTHER" id="PTHR22726:SF1">
    <property type="entry name" value="METALLOENDOPEPTIDASE OMA1, MITOCHONDRIAL"/>
    <property type="match status" value="1"/>
</dbReference>
<comment type="caution">
    <text evidence="9">The sequence shown here is derived from an EMBL/GenBank/DDBJ whole genome shotgun (WGS) entry which is preliminary data.</text>
</comment>
<keyword evidence="10" id="KW-1185">Reference proteome</keyword>
<feature type="domain" description="Peptidase M48" evidence="8">
    <location>
        <begin position="76"/>
        <end position="258"/>
    </location>
</feature>
<dbReference type="GO" id="GO:0008237">
    <property type="term" value="F:metallopeptidase activity"/>
    <property type="evidence" value="ECO:0007669"/>
    <property type="project" value="UniProtKB-KW"/>
</dbReference>
<dbReference type="RefSeq" id="WP_186891433.1">
    <property type="nucleotide sequence ID" value="NZ_JACOFU010000005.1"/>
</dbReference>
<accession>A0ABR6XSH4</accession>
<dbReference type="InterPro" id="IPR001915">
    <property type="entry name" value="Peptidase_M48"/>
</dbReference>
<evidence type="ECO:0000313" key="10">
    <source>
        <dbReference type="Proteomes" id="UP000643610"/>
    </source>
</evidence>
<keyword evidence="7" id="KW-0732">Signal</keyword>
<comment type="similarity">
    <text evidence="6">Belongs to the peptidase M48 family.</text>
</comment>
<evidence type="ECO:0000256" key="7">
    <source>
        <dbReference type="SAM" id="SignalP"/>
    </source>
</evidence>
<protein>
    <submittedName>
        <fullName evidence="9">M48 family metalloprotease</fullName>
    </submittedName>
</protein>
<feature type="signal peptide" evidence="7">
    <location>
        <begin position="1"/>
        <end position="22"/>
    </location>
</feature>
<evidence type="ECO:0000259" key="8">
    <source>
        <dbReference type="Pfam" id="PF01435"/>
    </source>
</evidence>
<reference evidence="9 10" key="1">
    <citation type="submission" date="2020-08" db="EMBL/GenBank/DDBJ databases">
        <title>Novel species isolated from subtropical streams in China.</title>
        <authorList>
            <person name="Lu H."/>
        </authorList>
    </citation>
    <scope>NUCLEOTIDE SEQUENCE [LARGE SCALE GENOMIC DNA]</scope>
    <source>
        <strain evidence="9 10">KCTC 52442</strain>
    </source>
</reference>
<dbReference type="Proteomes" id="UP000643610">
    <property type="component" value="Unassembled WGS sequence"/>
</dbReference>
<dbReference type="InterPro" id="IPR051156">
    <property type="entry name" value="Mito/Outer_Membr_Metalloprot"/>
</dbReference>
<dbReference type="PANTHER" id="PTHR22726">
    <property type="entry name" value="METALLOENDOPEPTIDASE OMA1"/>
    <property type="match status" value="1"/>
</dbReference>
<sequence length="289" mass="31084">MAKYILTTSVLALGLIFAPATATPSPQFNLTKLFKTATDATKAAKEFSEPDEIALGQEVTANLLSLGPLLDNQDVQDYVNRVGRWVTMHSERPDLPWTFVVLDLEDANAFAAPGGYIVITKGLLLKLNSEAELAGVLGHEASHVVRKHHLSAIKKADTIAFAKGLGDNILEATGKSSGKNRAMLELVSASMALYGIGLDKDSEFEADRMGVVLATRAGYDPFGLPAVLQTIQGSKGDELSFLLSTHPPAGDRLNSLDRAMGSSFDRYDTLPAVEKRFAKIKDLIAAKKK</sequence>
<organism evidence="9 10">
    <name type="scientific">Undibacterium amnicola</name>
    <dbReference type="NCBI Taxonomy" id="1834038"/>
    <lineage>
        <taxon>Bacteria</taxon>
        <taxon>Pseudomonadati</taxon>
        <taxon>Pseudomonadota</taxon>
        <taxon>Betaproteobacteria</taxon>
        <taxon>Burkholderiales</taxon>
        <taxon>Oxalobacteraceae</taxon>
        <taxon>Undibacterium</taxon>
    </lineage>
</organism>
<keyword evidence="1 6" id="KW-0645">Protease</keyword>
<dbReference type="Pfam" id="PF01435">
    <property type="entry name" value="Peptidase_M48"/>
    <property type="match status" value="1"/>
</dbReference>
<evidence type="ECO:0000256" key="6">
    <source>
        <dbReference type="RuleBase" id="RU003983"/>
    </source>
</evidence>